<name>A0A1B0AN26_9MUSC</name>
<proteinExistence type="predicted"/>
<dbReference type="EnsemblMetazoa" id="GPPI002587-RA">
    <property type="protein sequence ID" value="GPPI002587-PA"/>
    <property type="gene ID" value="GPPI002587"/>
</dbReference>
<reference evidence="2" key="2">
    <citation type="submission" date="2020-05" db="UniProtKB">
        <authorList>
            <consortium name="EnsemblMetazoa"/>
        </authorList>
    </citation>
    <scope>IDENTIFICATION</scope>
    <source>
        <strain evidence="2">IAEA</strain>
    </source>
</reference>
<keyword evidence="3" id="KW-1185">Reference proteome</keyword>
<sequence>MDNVLRAEVETCCRTAKDFTKLYYQTCAKRRHVSSAIAKYKKRSFRLQMSRLYLGNGLFVWNGNGAHGKDNIQKYFIELPTSEHIISTVDAQPLIDEAVSGQITYLIQTGATVDPKLRITYDDKVPPELAIRPPWPLVIDLRPAFFVSKEQLHSHSNWKSTIRSESESEHNLKETTAVGVETIKYETEDMTIEVVADALEANVEVITVPKNSAATPRKTTGCAGNCFKTEKSAKKLGFE</sequence>
<dbReference type="AlphaFoldDB" id="A0A1B0AN26"/>
<accession>A0A1B0AN26</accession>
<dbReference type="InterPro" id="IPR002075">
    <property type="entry name" value="NTF2_dom"/>
</dbReference>
<dbReference type="EMBL" id="JXJN01000697">
    <property type="status" value="NOT_ANNOTATED_CDS"/>
    <property type="molecule type" value="Genomic_DNA"/>
</dbReference>
<organism evidence="2 3">
    <name type="scientific">Glossina palpalis gambiensis</name>
    <dbReference type="NCBI Taxonomy" id="67801"/>
    <lineage>
        <taxon>Eukaryota</taxon>
        <taxon>Metazoa</taxon>
        <taxon>Ecdysozoa</taxon>
        <taxon>Arthropoda</taxon>
        <taxon>Hexapoda</taxon>
        <taxon>Insecta</taxon>
        <taxon>Pterygota</taxon>
        <taxon>Neoptera</taxon>
        <taxon>Endopterygota</taxon>
        <taxon>Diptera</taxon>
        <taxon>Brachycera</taxon>
        <taxon>Muscomorpha</taxon>
        <taxon>Hippoboscoidea</taxon>
        <taxon>Glossinidae</taxon>
        <taxon>Glossina</taxon>
    </lineage>
</organism>
<protein>
    <recommendedName>
        <fullName evidence="1">Nuclear transport factor 2 domain-containing protein</fullName>
    </recommendedName>
</protein>
<dbReference type="STRING" id="67801.A0A1B0AN26"/>
<evidence type="ECO:0000259" key="1">
    <source>
        <dbReference type="Pfam" id="PF02136"/>
    </source>
</evidence>
<dbReference type="Proteomes" id="UP000092460">
    <property type="component" value="Unassembled WGS sequence"/>
</dbReference>
<dbReference type="Gene3D" id="3.10.450.50">
    <property type="match status" value="1"/>
</dbReference>
<dbReference type="Pfam" id="PF02136">
    <property type="entry name" value="NTF2"/>
    <property type="match status" value="1"/>
</dbReference>
<dbReference type="SUPFAM" id="SSF54427">
    <property type="entry name" value="NTF2-like"/>
    <property type="match status" value="1"/>
</dbReference>
<evidence type="ECO:0000313" key="2">
    <source>
        <dbReference type="EnsemblMetazoa" id="GPPI002587-PA"/>
    </source>
</evidence>
<dbReference type="InterPro" id="IPR032710">
    <property type="entry name" value="NTF2-like_dom_sf"/>
</dbReference>
<reference evidence="3" key="1">
    <citation type="submission" date="2015-01" db="EMBL/GenBank/DDBJ databases">
        <authorList>
            <person name="Aksoy S."/>
            <person name="Warren W."/>
            <person name="Wilson R.K."/>
        </authorList>
    </citation>
    <scope>NUCLEOTIDE SEQUENCE [LARGE SCALE GENOMIC DNA]</scope>
    <source>
        <strain evidence="3">IAEA</strain>
    </source>
</reference>
<feature type="domain" description="Nuclear transport factor 2" evidence="1">
    <location>
        <begin position="48"/>
        <end position="115"/>
    </location>
</feature>
<evidence type="ECO:0000313" key="3">
    <source>
        <dbReference type="Proteomes" id="UP000092460"/>
    </source>
</evidence>
<dbReference type="VEuPathDB" id="VectorBase:GPPI002587"/>